<dbReference type="RefSeq" id="WP_200983367.1">
    <property type="nucleotide sequence ID" value="NZ_CP064654.1"/>
</dbReference>
<dbReference type="InterPro" id="IPR050744">
    <property type="entry name" value="AI-2_Isomerase_LsrG"/>
</dbReference>
<dbReference type="Gene3D" id="3.30.70.100">
    <property type="match status" value="1"/>
</dbReference>
<dbReference type="InterPro" id="IPR011008">
    <property type="entry name" value="Dimeric_a/b-barrel"/>
</dbReference>
<accession>A0A7S8F5T5</accession>
<dbReference type="AlphaFoldDB" id="A0A7S8F5T5"/>
<keyword evidence="2" id="KW-0560">Oxidoreductase</keyword>
<name>A0A7S8F5T5_9SPHN</name>
<organism evidence="2 3">
    <name type="scientific">Qipengyuania soli</name>
    <dbReference type="NCBI Taxonomy" id="2782568"/>
    <lineage>
        <taxon>Bacteria</taxon>
        <taxon>Pseudomonadati</taxon>
        <taxon>Pseudomonadota</taxon>
        <taxon>Alphaproteobacteria</taxon>
        <taxon>Sphingomonadales</taxon>
        <taxon>Erythrobacteraceae</taxon>
        <taxon>Qipengyuania</taxon>
    </lineage>
</organism>
<keyword evidence="2" id="KW-0503">Monooxygenase</keyword>
<feature type="domain" description="ABM" evidence="1">
    <location>
        <begin position="2"/>
        <end position="91"/>
    </location>
</feature>
<evidence type="ECO:0000313" key="2">
    <source>
        <dbReference type="EMBL" id="QPC99714.1"/>
    </source>
</evidence>
<dbReference type="PANTHER" id="PTHR33336">
    <property type="entry name" value="QUINOL MONOOXYGENASE YGIN-RELATED"/>
    <property type="match status" value="1"/>
</dbReference>
<dbReference type="PANTHER" id="PTHR33336:SF3">
    <property type="entry name" value="ABM DOMAIN-CONTAINING PROTEIN"/>
    <property type="match status" value="1"/>
</dbReference>
<proteinExistence type="predicted"/>
<dbReference type="EMBL" id="CP064654">
    <property type="protein sequence ID" value="QPC99714.1"/>
    <property type="molecule type" value="Genomic_DNA"/>
</dbReference>
<dbReference type="GO" id="GO:0004497">
    <property type="term" value="F:monooxygenase activity"/>
    <property type="evidence" value="ECO:0007669"/>
    <property type="project" value="UniProtKB-KW"/>
</dbReference>
<evidence type="ECO:0000259" key="1">
    <source>
        <dbReference type="PROSITE" id="PS51725"/>
    </source>
</evidence>
<dbReference type="Proteomes" id="UP000594459">
    <property type="component" value="Chromosome"/>
</dbReference>
<keyword evidence="3" id="KW-1185">Reference proteome</keyword>
<dbReference type="PROSITE" id="PS51725">
    <property type="entry name" value="ABM"/>
    <property type="match status" value="1"/>
</dbReference>
<protein>
    <submittedName>
        <fullName evidence="2">Antibiotic biosynthesis monooxygenase</fullName>
    </submittedName>
</protein>
<dbReference type="Pfam" id="PF03992">
    <property type="entry name" value="ABM"/>
    <property type="match status" value="1"/>
</dbReference>
<gene>
    <name evidence="2" type="ORF">IRL76_03915</name>
</gene>
<dbReference type="KEGG" id="qso:IRL76_03915"/>
<evidence type="ECO:0000313" key="3">
    <source>
        <dbReference type="Proteomes" id="UP000594459"/>
    </source>
</evidence>
<dbReference type="SUPFAM" id="SSF54909">
    <property type="entry name" value="Dimeric alpha+beta barrel"/>
    <property type="match status" value="1"/>
</dbReference>
<dbReference type="InterPro" id="IPR007138">
    <property type="entry name" value="ABM_dom"/>
</dbReference>
<sequence>MLLIVGTFRLPPENLASARQAMKSMVDASRAEPGCLQYDYAEDVFDPGLIHVIERWADRPALDAHLASDHISAWRASWSDFGIGDRDLCLFEGDDPKPV</sequence>
<reference evidence="2 3" key="1">
    <citation type="submission" date="2020-11" db="EMBL/GenBank/DDBJ databases">
        <title>The genome sequence of Erythrobacter sp. 6D36.</title>
        <authorList>
            <person name="Liu Y."/>
        </authorList>
    </citation>
    <scope>NUCLEOTIDE SEQUENCE [LARGE SCALE GENOMIC DNA]</scope>
    <source>
        <strain evidence="2 3">6D36</strain>
    </source>
</reference>